<dbReference type="WBParaSite" id="PTRK_0001435900.1">
    <property type="protein sequence ID" value="PTRK_0001435900.1"/>
    <property type="gene ID" value="PTRK_0001435900"/>
</dbReference>
<organism evidence="1 2">
    <name type="scientific">Parastrongyloides trichosuri</name>
    <name type="common">Possum-specific nematode worm</name>
    <dbReference type="NCBI Taxonomy" id="131310"/>
    <lineage>
        <taxon>Eukaryota</taxon>
        <taxon>Metazoa</taxon>
        <taxon>Ecdysozoa</taxon>
        <taxon>Nematoda</taxon>
        <taxon>Chromadorea</taxon>
        <taxon>Rhabditida</taxon>
        <taxon>Tylenchina</taxon>
        <taxon>Panagrolaimomorpha</taxon>
        <taxon>Strongyloidoidea</taxon>
        <taxon>Strongyloididae</taxon>
        <taxon>Parastrongyloides</taxon>
    </lineage>
</organism>
<keyword evidence="1" id="KW-1185">Reference proteome</keyword>
<reference evidence="2" key="1">
    <citation type="submission" date="2017-02" db="UniProtKB">
        <authorList>
            <consortium name="WormBaseParasite"/>
        </authorList>
    </citation>
    <scope>IDENTIFICATION</scope>
</reference>
<evidence type="ECO:0000313" key="1">
    <source>
        <dbReference type="Proteomes" id="UP000038045"/>
    </source>
</evidence>
<accession>A0A0N4ZZK6</accession>
<protein>
    <submittedName>
        <fullName evidence="2">RIH_assoc domain-containing protein</fullName>
    </submittedName>
</protein>
<name>A0A0N4ZZK6_PARTI</name>
<evidence type="ECO:0000313" key="2">
    <source>
        <dbReference type="WBParaSite" id="PTRK_0001435900.1"/>
    </source>
</evidence>
<dbReference type="AlphaFoldDB" id="A0A0N4ZZK6"/>
<dbReference type="Proteomes" id="UP000038045">
    <property type="component" value="Unplaced"/>
</dbReference>
<sequence length="502" mass="55375">MAHRSVVQRPRWTTCSAPACGEDGSCAAGLKRSNAAPSPLWRRGRRSGPEWKRGRAVAGAAPFRLGIARSGCAVGRFLFGFRVDQQRLGPALDHLGVDHHFLDAVIGRQFVHGVEQDAFENRTQATGTGLALQCLAGHRLERIAAELQVDAFHLEQLAVLLGQGVLRLGEDLHQRSLVELVEGCQYRQAAYELGNQAKLDQIVRLDFTQRLANLLAFFLAANFRTKADATAGGTVLDDLFEARERTAANEQDVARIDLQELLLRVLAATLRRYRGNRALDQLEQCLLHAFARNVTGDGRVVRLARDLVDFVDVDNAHLGLFHVVVALLQQFLNDVLDIFTDITRFGQRGGIGNGERHIQQTREGFGEQGLTRARRSDQQDVALAELDIVVLLVTLVQALVVVVHRYGQDFFRALLTNDVLVQDAADFFRRRQFMRAALGLGFLHLLTDDVVAQVDALVADKDRGAGNQLAYFMLAFAAEGAIEQFAVVLAVTGVSHSIDPIR</sequence>
<proteinExistence type="predicted"/>